<dbReference type="CDD" id="cd08249">
    <property type="entry name" value="enoyl_reductase_like"/>
    <property type="match status" value="1"/>
</dbReference>
<feature type="compositionally biased region" description="Polar residues" evidence="1">
    <location>
        <begin position="245"/>
        <end position="254"/>
    </location>
</feature>
<dbReference type="PANTHER" id="PTHR45348:SF2">
    <property type="entry name" value="ZINC-TYPE ALCOHOL DEHYDROGENASE-LIKE PROTEIN C2E1P3.01"/>
    <property type="match status" value="1"/>
</dbReference>
<evidence type="ECO:0000313" key="4">
    <source>
        <dbReference type="Proteomes" id="UP000076842"/>
    </source>
</evidence>
<reference evidence="3 4" key="1">
    <citation type="journal article" date="2016" name="Mol. Biol. Evol.">
        <title>Comparative Genomics of Early-Diverging Mushroom-Forming Fungi Provides Insights into the Origins of Lignocellulose Decay Capabilities.</title>
        <authorList>
            <person name="Nagy L.G."/>
            <person name="Riley R."/>
            <person name="Tritt A."/>
            <person name="Adam C."/>
            <person name="Daum C."/>
            <person name="Floudas D."/>
            <person name="Sun H."/>
            <person name="Yadav J.S."/>
            <person name="Pangilinan J."/>
            <person name="Larsson K.H."/>
            <person name="Matsuura K."/>
            <person name="Barry K."/>
            <person name="Labutti K."/>
            <person name="Kuo R."/>
            <person name="Ohm R.A."/>
            <person name="Bhattacharya S.S."/>
            <person name="Shirouzu T."/>
            <person name="Yoshinaga Y."/>
            <person name="Martin F.M."/>
            <person name="Grigoriev I.V."/>
            <person name="Hibbett D.S."/>
        </authorList>
    </citation>
    <scope>NUCLEOTIDE SEQUENCE [LARGE SCALE GENOMIC DNA]</scope>
    <source>
        <strain evidence="3 4">HHB12733</strain>
    </source>
</reference>
<dbReference type="Gene3D" id="3.90.180.10">
    <property type="entry name" value="Medium-chain alcohol dehydrogenases, catalytic domain"/>
    <property type="match status" value="1"/>
</dbReference>
<sequence length="272" mass="29664">MAQNIGILLTHAQPKKLGPPQPVELWEPAEGQVRIRVEAAAQNPVDWKTIDYNFAIPFFPFINGVDVAGVVDKVGEGVSKFKVGDKVVAMPPFGTHPKHGVYQKYCILVADCTISIPASFTFDQVATFPVAYWTAALGMYDLPGFKLPLPLDDANNIVAHMKGEPLVVWGGSSSVGALAVQLGVVQGFKVISTCSPKNFEYVKSLGATEVLDYHDVDVCPLVPCLGECLPKSRRSSTRSRRSPQACATSTTRSPRTALSRRLWRVWTTPPRN</sequence>
<protein>
    <submittedName>
        <fullName evidence="3">GroES-like protein</fullName>
    </submittedName>
</protein>
<dbReference type="SUPFAM" id="SSF51735">
    <property type="entry name" value="NAD(P)-binding Rossmann-fold domains"/>
    <property type="match status" value="1"/>
</dbReference>
<dbReference type="PANTHER" id="PTHR45348">
    <property type="entry name" value="HYPOTHETICAL OXIDOREDUCTASE (EUROFUNG)"/>
    <property type="match status" value="1"/>
</dbReference>
<dbReference type="Proteomes" id="UP000076842">
    <property type="component" value="Unassembled WGS sequence"/>
</dbReference>
<dbReference type="EMBL" id="KV423934">
    <property type="protein sequence ID" value="KZT60072.1"/>
    <property type="molecule type" value="Genomic_DNA"/>
</dbReference>
<dbReference type="SMART" id="SM00829">
    <property type="entry name" value="PKS_ER"/>
    <property type="match status" value="1"/>
</dbReference>
<dbReference type="InterPro" id="IPR047122">
    <property type="entry name" value="Trans-enoyl_RdTase-like"/>
</dbReference>
<dbReference type="STRING" id="1353952.A0A165I338"/>
<accession>A0A165I338</accession>
<dbReference type="GO" id="GO:0016651">
    <property type="term" value="F:oxidoreductase activity, acting on NAD(P)H"/>
    <property type="evidence" value="ECO:0007669"/>
    <property type="project" value="InterPro"/>
</dbReference>
<feature type="compositionally biased region" description="Basic residues" evidence="1">
    <location>
        <begin position="231"/>
        <end position="241"/>
    </location>
</feature>
<evidence type="ECO:0000313" key="3">
    <source>
        <dbReference type="EMBL" id="KZT60072.1"/>
    </source>
</evidence>
<dbReference type="Pfam" id="PF08240">
    <property type="entry name" value="ADH_N"/>
    <property type="match status" value="1"/>
</dbReference>
<evidence type="ECO:0000259" key="2">
    <source>
        <dbReference type="SMART" id="SM00829"/>
    </source>
</evidence>
<dbReference type="SUPFAM" id="SSF50129">
    <property type="entry name" value="GroES-like"/>
    <property type="match status" value="1"/>
</dbReference>
<organism evidence="3 4">
    <name type="scientific">Calocera cornea HHB12733</name>
    <dbReference type="NCBI Taxonomy" id="1353952"/>
    <lineage>
        <taxon>Eukaryota</taxon>
        <taxon>Fungi</taxon>
        <taxon>Dikarya</taxon>
        <taxon>Basidiomycota</taxon>
        <taxon>Agaricomycotina</taxon>
        <taxon>Dacrymycetes</taxon>
        <taxon>Dacrymycetales</taxon>
        <taxon>Dacrymycetaceae</taxon>
        <taxon>Calocera</taxon>
    </lineage>
</organism>
<feature type="region of interest" description="Disordered" evidence="1">
    <location>
        <begin position="231"/>
        <end position="254"/>
    </location>
</feature>
<dbReference type="InterPro" id="IPR036291">
    <property type="entry name" value="NAD(P)-bd_dom_sf"/>
</dbReference>
<dbReference type="FunCoup" id="A0A165I338">
    <property type="interactions" value="12"/>
</dbReference>
<dbReference type="InParanoid" id="A0A165I338"/>
<dbReference type="InterPro" id="IPR013154">
    <property type="entry name" value="ADH-like_N"/>
</dbReference>
<dbReference type="InterPro" id="IPR011032">
    <property type="entry name" value="GroES-like_sf"/>
</dbReference>
<dbReference type="InterPro" id="IPR020843">
    <property type="entry name" value="ER"/>
</dbReference>
<name>A0A165I338_9BASI</name>
<proteinExistence type="predicted"/>
<dbReference type="Gene3D" id="3.40.50.720">
    <property type="entry name" value="NAD(P)-binding Rossmann-like Domain"/>
    <property type="match status" value="1"/>
</dbReference>
<dbReference type="AlphaFoldDB" id="A0A165I338"/>
<dbReference type="OrthoDB" id="3233595at2759"/>
<keyword evidence="4" id="KW-1185">Reference proteome</keyword>
<gene>
    <name evidence="3" type="ORF">CALCODRAFT_492837</name>
</gene>
<feature type="domain" description="Enoyl reductase (ER)" evidence="2">
    <location>
        <begin position="12"/>
        <end position="268"/>
    </location>
</feature>
<evidence type="ECO:0000256" key="1">
    <source>
        <dbReference type="SAM" id="MobiDB-lite"/>
    </source>
</evidence>